<protein>
    <recommendedName>
        <fullName evidence="4">Secreted protein</fullName>
    </recommendedName>
</protein>
<dbReference type="AlphaFoldDB" id="A0AAD9M285"/>
<feature type="signal peptide" evidence="1">
    <location>
        <begin position="1"/>
        <end position="21"/>
    </location>
</feature>
<reference evidence="2" key="1">
    <citation type="submission" date="2021-06" db="EMBL/GenBank/DDBJ databases">
        <title>Comparative genomics, transcriptomics and evolutionary studies reveal genomic signatures of adaptation to plant cell wall in hemibiotrophic fungi.</title>
        <authorList>
            <consortium name="DOE Joint Genome Institute"/>
            <person name="Baroncelli R."/>
            <person name="Diaz J.F."/>
            <person name="Benocci T."/>
            <person name="Peng M."/>
            <person name="Battaglia E."/>
            <person name="Haridas S."/>
            <person name="Andreopoulos W."/>
            <person name="Labutti K."/>
            <person name="Pangilinan J."/>
            <person name="Floch G.L."/>
            <person name="Makela M.R."/>
            <person name="Henrissat B."/>
            <person name="Grigoriev I.V."/>
            <person name="Crouch J.A."/>
            <person name="De Vries R.P."/>
            <person name="Sukno S.A."/>
            <person name="Thon M.R."/>
        </authorList>
    </citation>
    <scope>NUCLEOTIDE SEQUENCE</scope>
    <source>
        <strain evidence="2">MAFF235873</strain>
    </source>
</reference>
<evidence type="ECO:0000313" key="2">
    <source>
        <dbReference type="EMBL" id="KAK2030254.1"/>
    </source>
</evidence>
<proteinExistence type="predicted"/>
<feature type="chain" id="PRO_5042137284" description="Secreted protein" evidence="1">
    <location>
        <begin position="22"/>
        <end position="164"/>
    </location>
</feature>
<keyword evidence="3" id="KW-1185">Reference proteome</keyword>
<evidence type="ECO:0000256" key="1">
    <source>
        <dbReference type="SAM" id="SignalP"/>
    </source>
</evidence>
<sequence length="164" mass="17047">MTLLTLLVVDLLGNGLKAAHGVPPVVFVGFRVGGGPVRLEDDALEVSVTFQLEQFVGEGLESLLIAGVGAGWVVVHGVGWARCGCGAVRRWLGYGIGAVCVPWCSRCQTRRAAVEGGAVLQHGLVVGGGGVFRLRFSSRLFDMGASAEWKQVSASVSLRCAAPG</sequence>
<dbReference type="Proteomes" id="UP001232148">
    <property type="component" value="Unassembled WGS sequence"/>
</dbReference>
<accession>A0AAD9M285</accession>
<keyword evidence="1" id="KW-0732">Signal</keyword>
<evidence type="ECO:0008006" key="4">
    <source>
        <dbReference type="Google" id="ProtNLM"/>
    </source>
</evidence>
<name>A0AAD9M285_9PEZI</name>
<dbReference type="EMBL" id="MU842853">
    <property type="protein sequence ID" value="KAK2030254.1"/>
    <property type="molecule type" value="Genomic_DNA"/>
</dbReference>
<evidence type="ECO:0000313" key="3">
    <source>
        <dbReference type="Proteomes" id="UP001232148"/>
    </source>
</evidence>
<organism evidence="2 3">
    <name type="scientific">Colletotrichum zoysiae</name>
    <dbReference type="NCBI Taxonomy" id="1216348"/>
    <lineage>
        <taxon>Eukaryota</taxon>
        <taxon>Fungi</taxon>
        <taxon>Dikarya</taxon>
        <taxon>Ascomycota</taxon>
        <taxon>Pezizomycotina</taxon>
        <taxon>Sordariomycetes</taxon>
        <taxon>Hypocreomycetidae</taxon>
        <taxon>Glomerellales</taxon>
        <taxon>Glomerellaceae</taxon>
        <taxon>Colletotrichum</taxon>
        <taxon>Colletotrichum graminicola species complex</taxon>
    </lineage>
</organism>
<comment type="caution">
    <text evidence="2">The sequence shown here is derived from an EMBL/GenBank/DDBJ whole genome shotgun (WGS) entry which is preliminary data.</text>
</comment>
<gene>
    <name evidence="2" type="ORF">LX32DRAFT_330732</name>
</gene>